<evidence type="ECO:0000313" key="2">
    <source>
        <dbReference type="Proteomes" id="UP000264071"/>
    </source>
</evidence>
<dbReference type="AlphaFoldDB" id="A0A3D4VBL1"/>
<evidence type="ECO:0008006" key="3">
    <source>
        <dbReference type="Google" id="ProtNLM"/>
    </source>
</evidence>
<gene>
    <name evidence="1" type="ORF">DGD08_14960</name>
</gene>
<proteinExistence type="predicted"/>
<name>A0A3D4VBL1_9BACT</name>
<dbReference type="PROSITE" id="PS51257">
    <property type="entry name" value="PROKAR_LIPOPROTEIN"/>
    <property type="match status" value="1"/>
</dbReference>
<comment type="caution">
    <text evidence="1">The sequence shown here is derived from an EMBL/GenBank/DDBJ whole genome shotgun (WGS) entry which is preliminary data.</text>
</comment>
<sequence length="146" mass="15460">MRLLARPRLNRTGMVLVLIGMSACTDALRPDRAAGMVRVLVDSEPVATRGMLHVALTNTGNTAVLLGHCPTSVDRRTGSSWIGADADVTCDALLSRLGPGATLHAYIDLPPLPSGSYRLNYRFRDELSPSGDAAGRATSNVFVVGN</sequence>
<accession>A0A3D4VBL1</accession>
<evidence type="ECO:0000313" key="1">
    <source>
        <dbReference type="EMBL" id="HCT58503.1"/>
    </source>
</evidence>
<protein>
    <recommendedName>
        <fullName evidence="3">Intracellular proteinase inhibitor BsuPI domain-containing protein</fullName>
    </recommendedName>
</protein>
<organism evidence="1 2">
    <name type="scientific">Gemmatimonas aurantiaca</name>
    <dbReference type="NCBI Taxonomy" id="173480"/>
    <lineage>
        <taxon>Bacteria</taxon>
        <taxon>Pseudomonadati</taxon>
        <taxon>Gemmatimonadota</taxon>
        <taxon>Gemmatimonadia</taxon>
        <taxon>Gemmatimonadales</taxon>
        <taxon>Gemmatimonadaceae</taxon>
        <taxon>Gemmatimonas</taxon>
    </lineage>
</organism>
<dbReference type="Proteomes" id="UP000264071">
    <property type="component" value="Unassembled WGS sequence"/>
</dbReference>
<reference evidence="1 2" key="1">
    <citation type="journal article" date="2018" name="Nat. Biotechnol.">
        <title>A standardized bacterial taxonomy based on genome phylogeny substantially revises the tree of life.</title>
        <authorList>
            <person name="Parks D.H."/>
            <person name="Chuvochina M."/>
            <person name="Waite D.W."/>
            <person name="Rinke C."/>
            <person name="Skarshewski A."/>
            <person name="Chaumeil P.A."/>
            <person name="Hugenholtz P."/>
        </authorList>
    </citation>
    <scope>NUCLEOTIDE SEQUENCE [LARGE SCALE GENOMIC DNA]</scope>
    <source>
        <strain evidence="1">UBA8844</strain>
    </source>
</reference>
<dbReference type="EMBL" id="DPIY01000010">
    <property type="protein sequence ID" value="HCT58503.1"/>
    <property type="molecule type" value="Genomic_DNA"/>
</dbReference>